<feature type="transmembrane region" description="Helical" evidence="6">
    <location>
        <begin position="326"/>
        <end position="351"/>
    </location>
</feature>
<dbReference type="GO" id="GO:0005886">
    <property type="term" value="C:plasma membrane"/>
    <property type="evidence" value="ECO:0007669"/>
    <property type="project" value="UniProtKB-SubCell"/>
</dbReference>
<dbReference type="InterPro" id="IPR036259">
    <property type="entry name" value="MFS_trans_sf"/>
</dbReference>
<sequence length="429" mass="46470">MQQHKTDHKTDPETFWTAVRRDHPDYIRWFVADTASALGASLISIPMAMVSLHVTGSLSQAGLVGAATSLGSMIMTIPAGMIIDRFNKKRLLFLYGLSLFLIWAGFSALLVWGVLSFPLLLLFGLSAGLITGTFGGLTNAILRFIIGEKLLVAAQGRNQTRDSIVWMAGLPLGGLLYGIAPVIPFVAQAVAGLGPICAAKTIEANLEQPGTRSTYSFEEFWADTKYSLTWIWKYPTLRAVFGVDLFANFANFFFIAAVDLWLAYLQVEGWIIGLVSATFSIGMVVGGLVQDRLIRLFPASRIIWVTMLWQLGCYLFLVAFSQYWPLIAVATFAVSIPAVAWMSYSGGYLVLSAPPEKIGKCSAGARLMMGLMPVLASAGAGVMLSAVGFRLSMAVCAACAAVAWFISTSQVLRRLPKAADFDQLPVYDG</sequence>
<feature type="transmembrane region" description="Helical" evidence="6">
    <location>
        <begin position="92"/>
        <end position="115"/>
    </location>
</feature>
<evidence type="ECO:0000313" key="8">
    <source>
        <dbReference type="Proteomes" id="UP000594681"/>
    </source>
</evidence>
<evidence type="ECO:0000256" key="3">
    <source>
        <dbReference type="ARBA" id="ARBA00022692"/>
    </source>
</evidence>
<comment type="subcellular location">
    <subcellularLocation>
        <location evidence="1">Cell membrane</location>
        <topology evidence="1">Multi-pass membrane protein</topology>
    </subcellularLocation>
</comment>
<dbReference type="PANTHER" id="PTHR23513:SF6">
    <property type="entry name" value="MAJOR FACILITATOR SUPERFAMILY ASSOCIATED DOMAIN-CONTAINING PROTEIN"/>
    <property type="match status" value="1"/>
</dbReference>
<evidence type="ECO:0000313" key="7">
    <source>
        <dbReference type="EMBL" id="QPK79277.1"/>
    </source>
</evidence>
<dbReference type="PANTHER" id="PTHR23513">
    <property type="entry name" value="INTEGRAL MEMBRANE EFFLUX PROTEIN-RELATED"/>
    <property type="match status" value="1"/>
</dbReference>
<feature type="transmembrane region" description="Helical" evidence="6">
    <location>
        <begin position="121"/>
        <end position="142"/>
    </location>
</feature>
<evidence type="ECO:0000256" key="6">
    <source>
        <dbReference type="SAM" id="Phobius"/>
    </source>
</evidence>
<feature type="transmembrane region" description="Helical" evidence="6">
    <location>
        <begin position="301"/>
        <end position="320"/>
    </location>
</feature>
<dbReference type="Gene3D" id="1.20.1250.20">
    <property type="entry name" value="MFS general substrate transporter like domains"/>
    <property type="match status" value="1"/>
</dbReference>
<gene>
    <name evidence="7" type="ORF">G7Y31_00660</name>
</gene>
<evidence type="ECO:0000256" key="4">
    <source>
        <dbReference type="ARBA" id="ARBA00022989"/>
    </source>
</evidence>
<feature type="transmembrane region" description="Helical" evidence="6">
    <location>
        <begin position="363"/>
        <end position="383"/>
    </location>
</feature>
<dbReference type="RefSeq" id="WP_165011175.1">
    <property type="nucleotide sequence ID" value="NZ_CP064954.1"/>
</dbReference>
<evidence type="ECO:0000256" key="2">
    <source>
        <dbReference type="ARBA" id="ARBA00022475"/>
    </source>
</evidence>
<evidence type="ECO:0000256" key="1">
    <source>
        <dbReference type="ARBA" id="ARBA00004651"/>
    </source>
</evidence>
<keyword evidence="3 6" id="KW-0812">Transmembrane</keyword>
<evidence type="ECO:0000256" key="5">
    <source>
        <dbReference type="ARBA" id="ARBA00023136"/>
    </source>
</evidence>
<name>A0A7T0PC32_9CORY</name>
<dbReference type="Proteomes" id="UP000594681">
    <property type="component" value="Chromosome"/>
</dbReference>
<dbReference type="AlphaFoldDB" id="A0A7T0PC32"/>
<dbReference type="InterPro" id="IPR011701">
    <property type="entry name" value="MFS"/>
</dbReference>
<dbReference type="Pfam" id="PF07690">
    <property type="entry name" value="MFS_1"/>
    <property type="match status" value="1"/>
</dbReference>
<reference evidence="7 8" key="1">
    <citation type="submission" date="2020-11" db="EMBL/GenBank/DDBJ databases">
        <title>Corynebacterium sp. ZJ-599.</title>
        <authorList>
            <person name="Zhou J."/>
        </authorList>
    </citation>
    <scope>NUCLEOTIDE SEQUENCE [LARGE SCALE GENOMIC DNA]</scope>
    <source>
        <strain evidence="7 8">ZJ-599</strain>
    </source>
</reference>
<feature type="transmembrane region" description="Helical" evidence="6">
    <location>
        <begin position="61"/>
        <end position="80"/>
    </location>
</feature>
<accession>A0A7T0PC32</accession>
<dbReference type="GO" id="GO:0022857">
    <property type="term" value="F:transmembrane transporter activity"/>
    <property type="evidence" value="ECO:0007669"/>
    <property type="project" value="InterPro"/>
</dbReference>
<keyword evidence="4 6" id="KW-1133">Transmembrane helix</keyword>
<protein>
    <submittedName>
        <fullName evidence="7">MFS transporter</fullName>
    </submittedName>
</protein>
<keyword evidence="8" id="KW-1185">Reference proteome</keyword>
<feature type="transmembrane region" description="Helical" evidence="6">
    <location>
        <begin position="389"/>
        <end position="407"/>
    </location>
</feature>
<keyword evidence="5 6" id="KW-0472">Membrane</keyword>
<organism evidence="7 8">
    <name type="scientific">Corynebacterium lizhenjunii</name>
    <dbReference type="NCBI Taxonomy" id="2709394"/>
    <lineage>
        <taxon>Bacteria</taxon>
        <taxon>Bacillati</taxon>
        <taxon>Actinomycetota</taxon>
        <taxon>Actinomycetes</taxon>
        <taxon>Mycobacteriales</taxon>
        <taxon>Corynebacteriaceae</taxon>
        <taxon>Corynebacterium</taxon>
    </lineage>
</organism>
<dbReference type="SUPFAM" id="SSF103473">
    <property type="entry name" value="MFS general substrate transporter"/>
    <property type="match status" value="1"/>
</dbReference>
<keyword evidence="2" id="KW-1003">Cell membrane</keyword>
<feature type="transmembrane region" description="Helical" evidence="6">
    <location>
        <begin position="270"/>
        <end position="289"/>
    </location>
</feature>
<dbReference type="EMBL" id="CP064954">
    <property type="protein sequence ID" value="QPK79277.1"/>
    <property type="molecule type" value="Genomic_DNA"/>
</dbReference>
<proteinExistence type="predicted"/>
<feature type="transmembrane region" description="Helical" evidence="6">
    <location>
        <begin position="29"/>
        <end position="49"/>
    </location>
</feature>
<dbReference type="KEGG" id="cliz:G7Y31_00660"/>